<dbReference type="SUPFAM" id="SSF52540">
    <property type="entry name" value="P-loop containing nucleoside triphosphate hydrolases"/>
    <property type="match status" value="1"/>
</dbReference>
<keyword evidence="10" id="KW-0175">Coiled coil</keyword>
<dbReference type="InterPro" id="IPR027417">
    <property type="entry name" value="P-loop_NTPase"/>
</dbReference>
<evidence type="ECO:0000256" key="5">
    <source>
        <dbReference type="ARBA" id="ARBA00022763"/>
    </source>
</evidence>
<dbReference type="Proteomes" id="UP000815698">
    <property type="component" value="Chromosome"/>
</dbReference>
<proteinExistence type="inferred from homology"/>
<dbReference type="InterPro" id="IPR004604">
    <property type="entry name" value="DNA_recomb/repair_RecN"/>
</dbReference>
<dbReference type="PIRSF" id="PIRSF003128">
    <property type="entry name" value="RecN"/>
    <property type="match status" value="1"/>
</dbReference>
<evidence type="ECO:0000256" key="6">
    <source>
        <dbReference type="ARBA" id="ARBA00022840"/>
    </source>
</evidence>
<comment type="function">
    <text evidence="1 9">May be involved in recombinational repair of damaged DNA.</text>
</comment>
<dbReference type="RefSeq" id="WP_096883020.1">
    <property type="nucleotide sequence ID" value="NZ_CP023482.1"/>
</dbReference>
<evidence type="ECO:0000256" key="7">
    <source>
        <dbReference type="ARBA" id="ARBA00023204"/>
    </source>
</evidence>
<keyword evidence="13" id="KW-1185">Reference proteome</keyword>
<gene>
    <name evidence="12" type="ORF">COP05_06305</name>
</gene>
<evidence type="ECO:0000256" key="3">
    <source>
        <dbReference type="ARBA" id="ARBA00021315"/>
    </source>
</evidence>
<dbReference type="EMBL" id="CP023482">
    <property type="protein sequence ID" value="ATH96738.1"/>
    <property type="molecule type" value="Genomic_DNA"/>
</dbReference>
<feature type="domain" description="RecF/RecN/SMC N-terminal" evidence="11">
    <location>
        <begin position="14"/>
        <end position="514"/>
    </location>
</feature>
<dbReference type="PANTHER" id="PTHR11059">
    <property type="entry name" value="DNA REPAIR PROTEIN RECN"/>
    <property type="match status" value="1"/>
</dbReference>
<protein>
    <recommendedName>
        <fullName evidence="3 9">DNA repair protein RecN</fullName>
    </recommendedName>
    <alternativeName>
        <fullName evidence="8 9">Recombination protein N</fullName>
    </alternativeName>
</protein>
<evidence type="ECO:0000259" key="11">
    <source>
        <dbReference type="Pfam" id="PF02463"/>
    </source>
</evidence>
<name>A0ABN5DN84_9MICO</name>
<evidence type="ECO:0000256" key="8">
    <source>
        <dbReference type="ARBA" id="ARBA00033408"/>
    </source>
</evidence>
<accession>A0ABN5DN84</accession>
<evidence type="ECO:0000256" key="4">
    <source>
        <dbReference type="ARBA" id="ARBA00022741"/>
    </source>
</evidence>
<dbReference type="PANTHER" id="PTHR11059:SF0">
    <property type="entry name" value="DNA REPAIR PROTEIN RECN"/>
    <property type="match status" value="1"/>
</dbReference>
<evidence type="ECO:0000256" key="1">
    <source>
        <dbReference type="ARBA" id="ARBA00003618"/>
    </source>
</evidence>
<feature type="coiled-coil region" evidence="10">
    <location>
        <begin position="166"/>
        <end position="196"/>
    </location>
</feature>
<keyword evidence="5 9" id="KW-0227">DNA damage</keyword>
<keyword evidence="7 9" id="KW-0234">DNA repair</keyword>
<dbReference type="Gene3D" id="3.40.50.300">
    <property type="entry name" value="P-loop containing nucleotide triphosphate hydrolases"/>
    <property type="match status" value="2"/>
</dbReference>
<comment type="similarity">
    <text evidence="2 9">Belongs to the RecN family.</text>
</comment>
<keyword evidence="4" id="KW-0547">Nucleotide-binding</keyword>
<dbReference type="InterPro" id="IPR003395">
    <property type="entry name" value="RecF/RecN/SMC_N"/>
</dbReference>
<evidence type="ECO:0000313" key="13">
    <source>
        <dbReference type="Proteomes" id="UP000815698"/>
    </source>
</evidence>
<organism evidence="12 13">
    <name type="scientific">Dermabacter jinjuensis</name>
    <dbReference type="NCBI Taxonomy" id="1667168"/>
    <lineage>
        <taxon>Bacteria</taxon>
        <taxon>Bacillati</taxon>
        <taxon>Actinomycetota</taxon>
        <taxon>Actinomycetes</taxon>
        <taxon>Micrococcales</taxon>
        <taxon>Dermabacteraceae</taxon>
        <taxon>Dermabacter</taxon>
    </lineage>
</organism>
<sequence>MLRSLSIRRIGVIDDASIEFGPGFTALTGETGAGKTMVITGLGLLMGRRLDSRRAGVSSTVSGRVGLAPGTPVHERLDELGAEVEDDEILVVRRVTKDGRSRAHIGGVPVPVGTLGEIVGGEITIHGQSDQLRLREPAAQLGALDSVLGAEGRRLLAEHRLLFREFASLERELKELSSSLRDREQHEAELTEILQEIERAGTFEGEDDALRAEIERLDDAAQSLTALEGALMHLAGDEASSVLTHADAAAASLTQAPGASQVLDRIIALRDESSDIAREISLLRDGWEASPGRLEEAQERLHELTVLVREYGPRLGGAENVSELLLHSREALEALRALEDGAARLSELDKRRVDLDAELAWIADALSGERHEAAAKLAAEIENELAGLEMPGASLRIDVTPAPRSASGTDGVSFTMQPHPGAEYMPVATGASGGELSRVMLALEVAIASLTDTSDGGTPPVFVFDEIDAGIGGRAARAVGERLSRLAESAQVIVVTHLPQVASWASCHVRIVKETHSDGGEDRTVSRIEPLEGEARVRELARMLAGDAESDAALEHAAELLATSTEARGA</sequence>
<dbReference type="Pfam" id="PF02463">
    <property type="entry name" value="SMC_N"/>
    <property type="match status" value="1"/>
</dbReference>
<dbReference type="CDD" id="cd03241">
    <property type="entry name" value="ABC_RecN"/>
    <property type="match status" value="1"/>
</dbReference>
<evidence type="ECO:0000313" key="12">
    <source>
        <dbReference type="EMBL" id="ATH96738.1"/>
    </source>
</evidence>
<evidence type="ECO:0000256" key="9">
    <source>
        <dbReference type="PIRNR" id="PIRNR003128"/>
    </source>
</evidence>
<evidence type="ECO:0000256" key="10">
    <source>
        <dbReference type="SAM" id="Coils"/>
    </source>
</evidence>
<reference evidence="12 13" key="1">
    <citation type="journal article" date="2016" name="Int. J. Syst. Evol. Microbiol.">
        <title>Dermabacter jinjuensis sp. nov., a novel species of the genus Dermabacter isolated from a clinical specimen.</title>
        <authorList>
            <person name="Park Y.K."/>
            <person name="Lee K.M."/>
            <person name="Lee W.K."/>
            <person name="Cho M.J."/>
            <person name="Lee H.S."/>
            <person name="Cho Y.G."/>
            <person name="Lee Y.C."/>
            <person name="Lee W.K."/>
            <person name="Seong W.K."/>
            <person name="Hwang K.J."/>
        </authorList>
    </citation>
    <scope>NUCLEOTIDE SEQUENCE [LARGE SCALE GENOMIC DNA]</scope>
    <source>
        <strain evidence="12 13">32T</strain>
    </source>
</reference>
<keyword evidence="6" id="KW-0067">ATP-binding</keyword>
<evidence type="ECO:0000256" key="2">
    <source>
        <dbReference type="ARBA" id="ARBA00009441"/>
    </source>
</evidence>